<evidence type="ECO:0000313" key="4">
    <source>
        <dbReference type="Proteomes" id="UP000053815"/>
    </source>
</evidence>
<dbReference type="PROSITE" id="PS50119">
    <property type="entry name" value="ZF_BBOX"/>
    <property type="match status" value="1"/>
</dbReference>
<sequence length="575" mass="65262">MDHLVASDSNKTIFCVECNDQEASVFCEQCDEDFCEVCHGMLHRTGTRKLHTAKQLNLVHARGNEDAADNANAAAASNGADKNENGKEDTIMKQALMEMDGTIINSGGPTFGDYMTKRSKTVPLRLDAEERQFLRLLDAALNVSEYTDKIDIISYSNKAKRIVGQIKDLCGIISGLLVAGDYKTGGQLFSKRSIRDNEEIFQRIFEVGRRHKIMNPEKMRSNYGKLMYMLMDSVIPEVEDYLGFSCVIPIKTVYDFLKSRESVEVLHDDNIVLATREISPEMKTREQIDAEVQRKQYAIQSICEKHANDSISKEEIERCLLSMSDNNAFLKANRDPCDKMLKYLSKYFTPIKHDHGYTLAISAGRHGHRLTHSHSTQYTYVHQSLTLWREIMNEMFLLWSMADEDLISPSAYRLTNTGQGLQRIQPCPNVSRVIHKILNRAHKKCGSWVGSSVVHLGDKNVPNSFMFIDKYNQVARILTPIVSTLDKLEVLQNDPELAAYVANEFGGIEQCRKDILYDFFRHGFDGSGGDNYFDAGSCIDGRLTSAWNWCSNIEKKKFFPIFLMTGFVGFDGTEW</sequence>
<keyword evidence="1" id="KW-0862">Zinc</keyword>
<keyword evidence="1" id="KW-0479">Metal-binding</keyword>
<name>A0A0C9LU56_9FUNG</name>
<dbReference type="InterPro" id="IPR018553">
    <property type="entry name" value="E2_Ub-conjug_enz"/>
</dbReference>
<dbReference type="OrthoDB" id="406045at2759"/>
<evidence type="ECO:0000259" key="2">
    <source>
        <dbReference type="PROSITE" id="PS50119"/>
    </source>
</evidence>
<proteinExistence type="predicted"/>
<dbReference type="PANTHER" id="PTHR31560">
    <property type="entry name" value="UPF0652 PROTEIN C16A11.03C-RELATED"/>
    <property type="match status" value="1"/>
</dbReference>
<dbReference type="GO" id="GO:0008270">
    <property type="term" value="F:zinc ion binding"/>
    <property type="evidence" value="ECO:0007669"/>
    <property type="project" value="UniProtKB-KW"/>
</dbReference>
<evidence type="ECO:0000313" key="3">
    <source>
        <dbReference type="EMBL" id="GAN04440.1"/>
    </source>
</evidence>
<dbReference type="PANTHER" id="PTHR31560:SF0">
    <property type="entry name" value="UPF0652 PROTEIN C22H10.08"/>
    <property type="match status" value="1"/>
</dbReference>
<reference evidence="3" key="1">
    <citation type="submission" date="2014-09" db="EMBL/GenBank/DDBJ databases">
        <title>Draft genome sequence of an oleaginous Mucoromycotina fungus Mucor ambiguus NBRC6742.</title>
        <authorList>
            <person name="Takeda I."/>
            <person name="Yamane N."/>
            <person name="Morita T."/>
            <person name="Tamano K."/>
            <person name="Machida M."/>
            <person name="Baker S."/>
            <person name="Koike H."/>
        </authorList>
    </citation>
    <scope>NUCLEOTIDE SEQUENCE</scope>
    <source>
        <strain evidence="3">NBRC 6742</strain>
    </source>
</reference>
<protein>
    <recommendedName>
        <fullName evidence="2">B box-type domain-containing protein</fullName>
    </recommendedName>
</protein>
<keyword evidence="1" id="KW-0863">Zinc-finger</keyword>
<dbReference type="Proteomes" id="UP000053815">
    <property type="component" value="Unassembled WGS sequence"/>
</dbReference>
<evidence type="ECO:0000256" key="1">
    <source>
        <dbReference type="PROSITE-ProRule" id="PRU00024"/>
    </source>
</evidence>
<dbReference type="Pfam" id="PF09418">
    <property type="entry name" value="DUF2009"/>
    <property type="match status" value="1"/>
</dbReference>
<dbReference type="EMBL" id="DF836352">
    <property type="protein sequence ID" value="GAN04440.1"/>
    <property type="molecule type" value="Genomic_DNA"/>
</dbReference>
<dbReference type="Pfam" id="PF22586">
    <property type="entry name" value="ANCHR-like_BBOX"/>
    <property type="match status" value="1"/>
</dbReference>
<keyword evidence="4" id="KW-1185">Reference proteome</keyword>
<gene>
    <name evidence="3" type="ORF">MAM1_0063c03900</name>
</gene>
<dbReference type="InterPro" id="IPR000315">
    <property type="entry name" value="Znf_B-box"/>
</dbReference>
<feature type="domain" description="B box-type" evidence="2">
    <location>
        <begin position="10"/>
        <end position="56"/>
    </location>
</feature>
<dbReference type="AlphaFoldDB" id="A0A0C9LU56"/>
<dbReference type="InterPro" id="IPR057668">
    <property type="entry name" value="E2_Ub-conjug_enz_C"/>
</dbReference>
<accession>A0A0C9LU56</accession>
<organism evidence="3">
    <name type="scientific">Mucor ambiguus</name>
    <dbReference type="NCBI Taxonomy" id="91626"/>
    <lineage>
        <taxon>Eukaryota</taxon>
        <taxon>Fungi</taxon>
        <taxon>Fungi incertae sedis</taxon>
        <taxon>Mucoromycota</taxon>
        <taxon>Mucoromycotina</taxon>
        <taxon>Mucoromycetes</taxon>
        <taxon>Mucorales</taxon>
        <taxon>Mucorineae</taxon>
        <taxon>Mucoraceae</taxon>
        <taxon>Mucor</taxon>
    </lineage>
</organism>